<dbReference type="GO" id="GO:0001664">
    <property type="term" value="F:G protein-coupled receptor binding"/>
    <property type="evidence" value="ECO:0007669"/>
    <property type="project" value="TreeGrafter"/>
</dbReference>
<dbReference type="GO" id="GO:0005737">
    <property type="term" value="C:cytoplasm"/>
    <property type="evidence" value="ECO:0007669"/>
    <property type="project" value="TreeGrafter"/>
</dbReference>
<protein>
    <submittedName>
        <fullName evidence="3">Uncharacterized protein</fullName>
    </submittedName>
</protein>
<dbReference type="GO" id="GO:0002031">
    <property type="term" value="P:G protein-coupled receptor internalization"/>
    <property type="evidence" value="ECO:0007669"/>
    <property type="project" value="TreeGrafter"/>
</dbReference>
<dbReference type="GO" id="GO:0007165">
    <property type="term" value="P:signal transduction"/>
    <property type="evidence" value="ECO:0007669"/>
    <property type="project" value="InterPro"/>
</dbReference>
<dbReference type="InterPro" id="IPR014756">
    <property type="entry name" value="Ig_E-set"/>
</dbReference>
<dbReference type="SUPFAM" id="SSF81296">
    <property type="entry name" value="E set domains"/>
    <property type="match status" value="1"/>
</dbReference>
<evidence type="ECO:0000313" key="3">
    <source>
        <dbReference type="EMBL" id="KAB7499361.1"/>
    </source>
</evidence>
<feature type="compositionally biased region" description="Polar residues" evidence="2">
    <location>
        <begin position="35"/>
        <end position="51"/>
    </location>
</feature>
<dbReference type="InterPro" id="IPR014752">
    <property type="entry name" value="Arrestin-like_C"/>
</dbReference>
<sequence>MFDLIINSSGDLVAELPFTLMHPKPEEEPELPTRASAQSSSAQDTNPSVDTNLIELDPDGTQVVSNPDDDIIFEDFARLRLKGEAES</sequence>
<evidence type="ECO:0000313" key="4">
    <source>
        <dbReference type="Proteomes" id="UP000326759"/>
    </source>
</evidence>
<accession>A0A5N5SYS9</accession>
<comment type="caution">
    <text evidence="3">The sequence shown here is derived from an EMBL/GenBank/DDBJ whole genome shotgun (WGS) entry which is preliminary data.</text>
</comment>
<feature type="region of interest" description="Disordered" evidence="2">
    <location>
        <begin position="22"/>
        <end position="67"/>
    </location>
</feature>
<dbReference type="InterPro" id="IPR000698">
    <property type="entry name" value="Arrestin"/>
</dbReference>
<keyword evidence="4" id="KW-1185">Reference proteome</keyword>
<dbReference type="Gene3D" id="2.60.40.640">
    <property type="match status" value="1"/>
</dbReference>
<dbReference type="PANTHER" id="PTHR11792:SF17">
    <property type="entry name" value="KURTZ ARRESTIN"/>
    <property type="match status" value="1"/>
</dbReference>
<dbReference type="Proteomes" id="UP000326759">
    <property type="component" value="Unassembled WGS sequence"/>
</dbReference>
<evidence type="ECO:0000256" key="2">
    <source>
        <dbReference type="SAM" id="MobiDB-lite"/>
    </source>
</evidence>
<dbReference type="PANTHER" id="PTHR11792">
    <property type="entry name" value="ARRESTIN"/>
    <property type="match status" value="1"/>
</dbReference>
<dbReference type="AlphaFoldDB" id="A0A5N5SYS9"/>
<dbReference type="EMBL" id="SEYY01018432">
    <property type="protein sequence ID" value="KAB7499361.1"/>
    <property type="molecule type" value="Genomic_DNA"/>
</dbReference>
<gene>
    <name evidence="3" type="ORF">Anas_07050</name>
</gene>
<name>A0A5N5SYS9_9CRUS</name>
<proteinExistence type="inferred from homology"/>
<evidence type="ECO:0000256" key="1">
    <source>
        <dbReference type="ARBA" id="ARBA00005298"/>
    </source>
</evidence>
<comment type="similarity">
    <text evidence="1">Belongs to the arrestin family.</text>
</comment>
<dbReference type="OrthoDB" id="298939at2759"/>
<organism evidence="3 4">
    <name type="scientific">Armadillidium nasatum</name>
    <dbReference type="NCBI Taxonomy" id="96803"/>
    <lineage>
        <taxon>Eukaryota</taxon>
        <taxon>Metazoa</taxon>
        <taxon>Ecdysozoa</taxon>
        <taxon>Arthropoda</taxon>
        <taxon>Crustacea</taxon>
        <taxon>Multicrustacea</taxon>
        <taxon>Malacostraca</taxon>
        <taxon>Eumalacostraca</taxon>
        <taxon>Peracarida</taxon>
        <taxon>Isopoda</taxon>
        <taxon>Oniscidea</taxon>
        <taxon>Crinocheta</taxon>
        <taxon>Armadillidiidae</taxon>
        <taxon>Armadillidium</taxon>
    </lineage>
</organism>
<reference evidence="3 4" key="1">
    <citation type="journal article" date="2019" name="PLoS Biol.">
        <title>Sex chromosomes control vertical transmission of feminizing Wolbachia symbionts in an isopod.</title>
        <authorList>
            <person name="Becking T."/>
            <person name="Chebbi M.A."/>
            <person name="Giraud I."/>
            <person name="Moumen B."/>
            <person name="Laverre T."/>
            <person name="Caubet Y."/>
            <person name="Peccoud J."/>
            <person name="Gilbert C."/>
            <person name="Cordaux R."/>
        </authorList>
    </citation>
    <scope>NUCLEOTIDE SEQUENCE [LARGE SCALE GENOMIC DNA]</scope>
    <source>
        <strain evidence="3">ANa2</strain>
        <tissue evidence="3">Whole body excluding digestive tract and cuticle</tissue>
    </source>
</reference>